<protein>
    <submittedName>
        <fullName evidence="2">Uncharacterized protein</fullName>
    </submittedName>
</protein>
<name>A0ABV0N9B8_9TELE</name>
<gene>
    <name evidence="2" type="ORF">GOODEAATRI_009722</name>
</gene>
<feature type="compositionally biased region" description="Polar residues" evidence="1">
    <location>
        <begin position="1"/>
        <end position="14"/>
    </location>
</feature>
<evidence type="ECO:0000313" key="3">
    <source>
        <dbReference type="Proteomes" id="UP001476798"/>
    </source>
</evidence>
<feature type="region of interest" description="Disordered" evidence="1">
    <location>
        <begin position="1"/>
        <end position="25"/>
    </location>
</feature>
<dbReference type="Proteomes" id="UP001476798">
    <property type="component" value="Unassembled WGS sequence"/>
</dbReference>
<proteinExistence type="predicted"/>
<comment type="caution">
    <text evidence="2">The sequence shown here is derived from an EMBL/GenBank/DDBJ whole genome shotgun (WGS) entry which is preliminary data.</text>
</comment>
<organism evidence="2 3">
    <name type="scientific">Goodea atripinnis</name>
    <dbReference type="NCBI Taxonomy" id="208336"/>
    <lineage>
        <taxon>Eukaryota</taxon>
        <taxon>Metazoa</taxon>
        <taxon>Chordata</taxon>
        <taxon>Craniata</taxon>
        <taxon>Vertebrata</taxon>
        <taxon>Euteleostomi</taxon>
        <taxon>Actinopterygii</taxon>
        <taxon>Neopterygii</taxon>
        <taxon>Teleostei</taxon>
        <taxon>Neoteleostei</taxon>
        <taxon>Acanthomorphata</taxon>
        <taxon>Ovalentaria</taxon>
        <taxon>Atherinomorphae</taxon>
        <taxon>Cyprinodontiformes</taxon>
        <taxon>Goodeidae</taxon>
        <taxon>Goodea</taxon>
    </lineage>
</organism>
<dbReference type="EMBL" id="JAHRIO010030537">
    <property type="protein sequence ID" value="MEQ2167991.1"/>
    <property type="molecule type" value="Genomic_DNA"/>
</dbReference>
<reference evidence="2 3" key="1">
    <citation type="submission" date="2021-06" db="EMBL/GenBank/DDBJ databases">
        <authorList>
            <person name="Palmer J.M."/>
        </authorList>
    </citation>
    <scope>NUCLEOTIDE SEQUENCE [LARGE SCALE GENOMIC DNA]</scope>
    <source>
        <strain evidence="2 3">GA_2019</strain>
        <tissue evidence="2">Muscle</tissue>
    </source>
</reference>
<evidence type="ECO:0000256" key="1">
    <source>
        <dbReference type="SAM" id="MobiDB-lite"/>
    </source>
</evidence>
<accession>A0ABV0N9B8</accession>
<keyword evidence="3" id="KW-1185">Reference proteome</keyword>
<sequence>MQNKGPHSHSSTEGQLDASAPASTKGQLDALASVSTEGLFKVSAPAFASTEGLLDASAPASASIKGQCGVSALPDQPPSPHCLIQTSQPSHCSRLLFLVP</sequence>
<evidence type="ECO:0000313" key="2">
    <source>
        <dbReference type="EMBL" id="MEQ2167991.1"/>
    </source>
</evidence>